<name>A0A426YGV7_ENSVE</name>
<dbReference type="EMBL" id="AMZH03012455">
    <property type="protein sequence ID" value="RRT50982.1"/>
    <property type="molecule type" value="Genomic_DNA"/>
</dbReference>
<organism evidence="2 3">
    <name type="scientific">Ensete ventricosum</name>
    <name type="common">Abyssinian banana</name>
    <name type="synonym">Musa ensete</name>
    <dbReference type="NCBI Taxonomy" id="4639"/>
    <lineage>
        <taxon>Eukaryota</taxon>
        <taxon>Viridiplantae</taxon>
        <taxon>Streptophyta</taxon>
        <taxon>Embryophyta</taxon>
        <taxon>Tracheophyta</taxon>
        <taxon>Spermatophyta</taxon>
        <taxon>Magnoliopsida</taxon>
        <taxon>Liliopsida</taxon>
        <taxon>Zingiberales</taxon>
        <taxon>Musaceae</taxon>
        <taxon>Ensete</taxon>
    </lineage>
</organism>
<evidence type="ECO:0000313" key="3">
    <source>
        <dbReference type="Proteomes" id="UP000287651"/>
    </source>
</evidence>
<dbReference type="Proteomes" id="UP000287651">
    <property type="component" value="Unassembled WGS sequence"/>
</dbReference>
<comment type="caution">
    <text evidence="2">The sequence shown here is derived from an EMBL/GenBank/DDBJ whole genome shotgun (WGS) entry which is preliminary data.</text>
</comment>
<accession>A0A426YGV7</accession>
<evidence type="ECO:0000313" key="2">
    <source>
        <dbReference type="EMBL" id="RRT50982.1"/>
    </source>
</evidence>
<sequence length="161" mass="17527">MDVCFLGWDRLSQRKLDMHEGGWICAVGDGKVLCSVRRVDGVPRDKVQSTDEEASDLLPSKASLSGNLLPDAGKKMENEAAAPPQSNPHEHCCTERHLRIWSRVISRGRRWVSGSGEGRTQTNWVAARRTDWGEGATRHDQSGVVPLSCSPAPGTLVGLVA</sequence>
<evidence type="ECO:0000256" key="1">
    <source>
        <dbReference type="SAM" id="MobiDB-lite"/>
    </source>
</evidence>
<reference evidence="2 3" key="1">
    <citation type="journal article" date="2014" name="Agronomy (Basel)">
        <title>A Draft Genome Sequence for Ensete ventricosum, the Drought-Tolerant Tree Against Hunger.</title>
        <authorList>
            <person name="Harrison J."/>
            <person name="Moore K.A."/>
            <person name="Paszkiewicz K."/>
            <person name="Jones T."/>
            <person name="Grant M."/>
            <person name="Ambacheew D."/>
            <person name="Muzemil S."/>
            <person name="Studholme D.J."/>
        </authorList>
    </citation>
    <scope>NUCLEOTIDE SEQUENCE [LARGE SCALE GENOMIC DNA]</scope>
</reference>
<gene>
    <name evidence="2" type="ORF">B296_00024175</name>
</gene>
<dbReference type="AlphaFoldDB" id="A0A426YGV7"/>
<protein>
    <submittedName>
        <fullName evidence="2">Uncharacterized protein</fullName>
    </submittedName>
</protein>
<proteinExistence type="predicted"/>
<feature type="region of interest" description="Disordered" evidence="1">
    <location>
        <begin position="45"/>
        <end position="90"/>
    </location>
</feature>